<dbReference type="GO" id="GO:0038023">
    <property type="term" value="F:signaling receptor activity"/>
    <property type="evidence" value="ECO:0007669"/>
    <property type="project" value="InterPro"/>
</dbReference>
<evidence type="ECO:0000313" key="3">
    <source>
        <dbReference type="EMBL" id="KAA8518141.1"/>
    </source>
</evidence>
<dbReference type="GO" id="GO:0005634">
    <property type="term" value="C:nucleus"/>
    <property type="evidence" value="ECO:0007669"/>
    <property type="project" value="TreeGrafter"/>
</dbReference>
<dbReference type="PROSITE" id="PS00451">
    <property type="entry name" value="PATHOGENESIS_BETVI"/>
    <property type="match status" value="2"/>
</dbReference>
<evidence type="ECO:0000259" key="2">
    <source>
        <dbReference type="SMART" id="SM01037"/>
    </source>
</evidence>
<dbReference type="InterPro" id="IPR023393">
    <property type="entry name" value="START-like_dom_sf"/>
</dbReference>
<accession>A0A5J4ZM32</accession>
<dbReference type="GO" id="GO:0009738">
    <property type="term" value="P:abscisic acid-activated signaling pathway"/>
    <property type="evidence" value="ECO:0007669"/>
    <property type="project" value="InterPro"/>
</dbReference>
<dbReference type="GO" id="GO:0006952">
    <property type="term" value="P:defense response"/>
    <property type="evidence" value="ECO:0007669"/>
    <property type="project" value="InterPro"/>
</dbReference>
<dbReference type="SUPFAM" id="SSF55961">
    <property type="entry name" value="Bet v1-like"/>
    <property type="match status" value="2"/>
</dbReference>
<keyword evidence="4" id="KW-1185">Reference proteome</keyword>
<reference evidence="3 4" key="1">
    <citation type="submission" date="2019-09" db="EMBL/GenBank/DDBJ databases">
        <title>A chromosome-level genome assembly of the Chinese tupelo Nyssa sinensis.</title>
        <authorList>
            <person name="Yang X."/>
            <person name="Kang M."/>
            <person name="Yang Y."/>
            <person name="Xiong H."/>
            <person name="Wang M."/>
            <person name="Zhang Z."/>
            <person name="Wang Z."/>
            <person name="Wu H."/>
            <person name="Ma T."/>
            <person name="Liu J."/>
            <person name="Xi Z."/>
        </authorList>
    </citation>
    <scope>NUCLEOTIDE SEQUENCE [LARGE SCALE GENOMIC DNA]</scope>
    <source>
        <strain evidence="3">J267</strain>
        <tissue evidence="3">Leaf</tissue>
    </source>
</reference>
<dbReference type="CDD" id="cd07816">
    <property type="entry name" value="Bet_v1-like"/>
    <property type="match status" value="1"/>
</dbReference>
<dbReference type="FunFam" id="3.30.530.20:FF:000007">
    <property type="entry name" value="Major pollen allergen Bet v 1-A"/>
    <property type="match status" value="2"/>
</dbReference>
<evidence type="ECO:0000256" key="1">
    <source>
        <dbReference type="ARBA" id="ARBA00009744"/>
    </source>
</evidence>
<comment type="similarity">
    <text evidence="1">Belongs to the BetVI family.</text>
</comment>
<proteinExistence type="inferred from homology"/>
<dbReference type="Pfam" id="PF00407">
    <property type="entry name" value="Bet_v_1"/>
    <property type="match status" value="2"/>
</dbReference>
<dbReference type="OrthoDB" id="1858506at2759"/>
<dbReference type="Gene3D" id="3.30.530.20">
    <property type="match status" value="2"/>
</dbReference>
<sequence>MGVIAYDMEITSSIAPAKMFKAIVFDSDNLIPKILPQAIKSAEIIEGEGGVGTIKLITFGKGSQFKSVKHRIDAIDRENFTYSYSIIEGDALMGMLESISYEIKIEATPNGGSICKNKSKYHTKGDAQIIEDQIKDGSQFKSVKHQVERIDKDNFTYSYSIIEGDALMGILESISYEIKIEDSPDGGSICKNSSKYHTKGDAQITEEQIKGGKDKAAGMFKAVEAYLLANPDAYN</sequence>
<dbReference type="GO" id="GO:0010427">
    <property type="term" value="F:abscisic acid binding"/>
    <property type="evidence" value="ECO:0007669"/>
    <property type="project" value="InterPro"/>
</dbReference>
<dbReference type="InterPro" id="IPR024949">
    <property type="entry name" value="Bet_v_I_allergen"/>
</dbReference>
<dbReference type="AlphaFoldDB" id="A0A5J4ZM32"/>
<dbReference type="InterPro" id="IPR050279">
    <property type="entry name" value="Plant_def-hormone_signal"/>
</dbReference>
<dbReference type="Proteomes" id="UP000325577">
    <property type="component" value="Linkage Group LG7"/>
</dbReference>
<dbReference type="SMART" id="SM01037">
    <property type="entry name" value="Bet_v_1"/>
    <property type="match status" value="1"/>
</dbReference>
<dbReference type="PANTHER" id="PTHR31213:SF55">
    <property type="entry name" value="STRESS-INDUCED PROTEIN SAM22"/>
    <property type="match status" value="1"/>
</dbReference>
<feature type="domain" description="Bet v I/Major latex protein" evidence="2">
    <location>
        <begin position="1"/>
        <end position="207"/>
    </location>
</feature>
<dbReference type="PRINTS" id="PR00634">
    <property type="entry name" value="BETALLERGEN"/>
</dbReference>
<gene>
    <name evidence="3" type="ORF">F0562_015615</name>
</gene>
<dbReference type="GO" id="GO:0004864">
    <property type="term" value="F:protein phosphatase inhibitor activity"/>
    <property type="evidence" value="ECO:0007669"/>
    <property type="project" value="InterPro"/>
</dbReference>
<dbReference type="PANTHER" id="PTHR31213">
    <property type="entry name" value="OS08G0374000 PROTEIN-RELATED"/>
    <property type="match status" value="1"/>
</dbReference>
<dbReference type="EMBL" id="CM018050">
    <property type="protein sequence ID" value="KAA8518141.1"/>
    <property type="molecule type" value="Genomic_DNA"/>
</dbReference>
<evidence type="ECO:0000313" key="4">
    <source>
        <dbReference type="Proteomes" id="UP000325577"/>
    </source>
</evidence>
<protein>
    <recommendedName>
        <fullName evidence="2">Bet v I/Major latex protein domain-containing protein</fullName>
    </recommendedName>
</protein>
<name>A0A5J4ZM32_9ASTE</name>
<organism evidence="3 4">
    <name type="scientific">Nyssa sinensis</name>
    <dbReference type="NCBI Taxonomy" id="561372"/>
    <lineage>
        <taxon>Eukaryota</taxon>
        <taxon>Viridiplantae</taxon>
        <taxon>Streptophyta</taxon>
        <taxon>Embryophyta</taxon>
        <taxon>Tracheophyta</taxon>
        <taxon>Spermatophyta</taxon>
        <taxon>Magnoliopsida</taxon>
        <taxon>eudicotyledons</taxon>
        <taxon>Gunneridae</taxon>
        <taxon>Pentapetalae</taxon>
        <taxon>asterids</taxon>
        <taxon>Cornales</taxon>
        <taxon>Nyssaceae</taxon>
        <taxon>Nyssa</taxon>
    </lineage>
</organism>
<dbReference type="GO" id="GO:0005737">
    <property type="term" value="C:cytoplasm"/>
    <property type="evidence" value="ECO:0007669"/>
    <property type="project" value="TreeGrafter"/>
</dbReference>
<dbReference type="InterPro" id="IPR000916">
    <property type="entry name" value="Bet_v_I/MLP"/>
</dbReference>